<dbReference type="Proteomes" id="UP001432128">
    <property type="component" value="Chromosome"/>
</dbReference>
<dbReference type="KEGG" id="whr:OG579_08550"/>
<dbReference type="EMBL" id="CP108021">
    <property type="protein sequence ID" value="WUM21802.1"/>
    <property type="molecule type" value="Genomic_DNA"/>
</dbReference>
<evidence type="ECO:0000313" key="2">
    <source>
        <dbReference type="Proteomes" id="UP001432128"/>
    </source>
</evidence>
<reference evidence="1 2" key="1">
    <citation type="submission" date="2022-10" db="EMBL/GenBank/DDBJ databases">
        <title>The complete genomes of actinobacterial strains from the NBC collection.</title>
        <authorList>
            <person name="Joergensen T.S."/>
            <person name="Alvarez Arevalo M."/>
            <person name="Sterndorff E.B."/>
            <person name="Faurdal D."/>
            <person name="Vuksanovic O."/>
            <person name="Mourched A.-S."/>
            <person name="Charusanti P."/>
            <person name="Shaw S."/>
            <person name="Blin K."/>
            <person name="Weber T."/>
        </authorList>
    </citation>
    <scope>NUCLEOTIDE SEQUENCE [LARGE SCALE GENOMIC DNA]</scope>
    <source>
        <strain evidence="1 2">NBC_00319</strain>
    </source>
</reference>
<evidence type="ECO:0000313" key="1">
    <source>
        <dbReference type="EMBL" id="WUM21802.1"/>
    </source>
</evidence>
<organism evidence="1 2">
    <name type="scientific">Williamsia herbipolensis</name>
    <dbReference type="NCBI Taxonomy" id="1603258"/>
    <lineage>
        <taxon>Bacteria</taxon>
        <taxon>Bacillati</taxon>
        <taxon>Actinomycetota</taxon>
        <taxon>Actinomycetes</taxon>
        <taxon>Mycobacteriales</taxon>
        <taxon>Nocardiaceae</taxon>
        <taxon>Williamsia</taxon>
    </lineage>
</organism>
<gene>
    <name evidence="1" type="ORF">OG579_08550</name>
</gene>
<dbReference type="AlphaFoldDB" id="A0AAU4K799"/>
<keyword evidence="2" id="KW-1185">Reference proteome</keyword>
<dbReference type="RefSeq" id="WP_328858786.1">
    <property type="nucleotide sequence ID" value="NZ_CP108021.1"/>
</dbReference>
<accession>A0AAU4K799</accession>
<sequence length="65" mass="7122">MARIIGDIDDRIRRGDLPADILTFEDAVSRSTEQFACVDVLSDVDRDAVIAGVDEVLRIRAGGVY</sequence>
<protein>
    <submittedName>
        <fullName evidence="1">Uncharacterized protein</fullName>
    </submittedName>
</protein>
<name>A0AAU4K799_9NOCA</name>
<proteinExistence type="predicted"/>